<dbReference type="AlphaFoldDB" id="A0A7C4D6X6"/>
<keyword evidence="1" id="KW-0812">Transmembrane</keyword>
<dbReference type="SUPFAM" id="SSF53448">
    <property type="entry name" value="Nucleotide-diphospho-sugar transferases"/>
    <property type="match status" value="1"/>
</dbReference>
<evidence type="ECO:0000313" key="3">
    <source>
        <dbReference type="EMBL" id="HGM58374.1"/>
    </source>
</evidence>
<name>A0A7C4D6X6_STAMA</name>
<evidence type="ECO:0000259" key="2">
    <source>
        <dbReference type="Pfam" id="PF13632"/>
    </source>
</evidence>
<gene>
    <name evidence="3" type="ORF">ENU14_02150</name>
</gene>
<feature type="transmembrane region" description="Helical" evidence="1">
    <location>
        <begin position="33"/>
        <end position="53"/>
    </location>
</feature>
<sequence>MELTNSHSNSIINDEFWRNYTIEKHNEFKYSRIDFIVFIIISAFISLLFNSFFARRFNSWKLDYFLINTKYLWLAYTPLATYATIGLLKNNYHKNIYLERRTQSRDYKVIFQITTRGFNKESILKSVKSVLYWATKYLKDFEIWIVTEDDVDKDFFENLRNINGEYCDLIKIIYVPREYRTKNNTKYKARALNYALEVRRKLGFISDKIWIYLMDEESIVGEDTIVGIIDFIENSSNDGKLVGQGIIVYSNYWGVNKIISVEDFLRTGDDISKSGFHIFSGRVLWGTHGSHLLYRSDLEDRIGWDYGEIRAEDMVFGLLVVKHYGDVLGWLKGKLYEQSPFSIRDFLKQRRRWLWGILDIILKNNCIGLLDKLILVLNLVVWLTSLPSIIIAYVNFIKPTPAPNILFTPIFGFEMCILLYLYYLGAKLNLSIINRNSKIHIIMYLTLIPIAGSLEAIAAWYGLLTYFKSSKSGFEIIRKELVETNSIKN</sequence>
<evidence type="ECO:0000256" key="1">
    <source>
        <dbReference type="SAM" id="Phobius"/>
    </source>
</evidence>
<keyword evidence="1" id="KW-1133">Transmembrane helix</keyword>
<reference evidence="3" key="1">
    <citation type="journal article" date="2020" name="mSystems">
        <title>Genome- and Community-Level Interaction Insights into Carbon Utilization and Element Cycling Functions of Hydrothermarchaeota in Hydrothermal Sediment.</title>
        <authorList>
            <person name="Zhou Z."/>
            <person name="Liu Y."/>
            <person name="Xu W."/>
            <person name="Pan J."/>
            <person name="Luo Z.H."/>
            <person name="Li M."/>
        </authorList>
    </citation>
    <scope>NUCLEOTIDE SEQUENCE [LARGE SCALE GENOMIC DNA]</scope>
    <source>
        <strain evidence="3">SpSt-642</strain>
    </source>
</reference>
<dbReference type="Pfam" id="PF13632">
    <property type="entry name" value="Glyco_trans_2_3"/>
    <property type="match status" value="1"/>
</dbReference>
<feature type="domain" description="Glycosyltransferase 2-like" evidence="2">
    <location>
        <begin position="210"/>
        <end position="409"/>
    </location>
</feature>
<dbReference type="GO" id="GO:0005737">
    <property type="term" value="C:cytoplasm"/>
    <property type="evidence" value="ECO:0007669"/>
    <property type="project" value="TreeGrafter"/>
</dbReference>
<keyword evidence="1" id="KW-0472">Membrane</keyword>
<dbReference type="InterPro" id="IPR029044">
    <property type="entry name" value="Nucleotide-diphossugar_trans"/>
</dbReference>
<protein>
    <recommendedName>
        <fullName evidence="2">Glycosyltransferase 2-like domain-containing protein</fullName>
    </recommendedName>
</protein>
<dbReference type="PANTHER" id="PTHR16779:SF1">
    <property type="entry name" value="BETA-1,4-MANNOSYLTRANSFERASE EGH"/>
    <property type="match status" value="1"/>
</dbReference>
<dbReference type="InterPro" id="IPR001173">
    <property type="entry name" value="Glyco_trans_2-like"/>
</dbReference>
<feature type="transmembrane region" description="Helical" evidence="1">
    <location>
        <begin position="373"/>
        <end position="393"/>
    </location>
</feature>
<feature type="transmembrane region" description="Helical" evidence="1">
    <location>
        <begin position="444"/>
        <end position="463"/>
    </location>
</feature>
<comment type="caution">
    <text evidence="3">The sequence shown here is derived from an EMBL/GenBank/DDBJ whole genome shotgun (WGS) entry which is preliminary data.</text>
</comment>
<dbReference type="InterPro" id="IPR027389">
    <property type="entry name" value="B_mannosylTrfase_Bre-3/Egh"/>
</dbReference>
<accession>A0A7C4D6X6</accession>
<feature type="transmembrane region" description="Helical" evidence="1">
    <location>
        <begin position="73"/>
        <end position="92"/>
    </location>
</feature>
<dbReference type="PANTHER" id="PTHR16779">
    <property type="entry name" value="BETA-1,4-MANNOSYLTRANSFERASE EGH"/>
    <property type="match status" value="1"/>
</dbReference>
<dbReference type="EMBL" id="DTBJ01000016">
    <property type="protein sequence ID" value="HGM58374.1"/>
    <property type="molecule type" value="Genomic_DNA"/>
</dbReference>
<dbReference type="GO" id="GO:0019187">
    <property type="term" value="F:beta-1,4-mannosyltransferase activity"/>
    <property type="evidence" value="ECO:0007669"/>
    <property type="project" value="InterPro"/>
</dbReference>
<organism evidence="3">
    <name type="scientific">Staphylothermus marinus</name>
    <dbReference type="NCBI Taxonomy" id="2280"/>
    <lineage>
        <taxon>Archaea</taxon>
        <taxon>Thermoproteota</taxon>
        <taxon>Thermoprotei</taxon>
        <taxon>Desulfurococcales</taxon>
        <taxon>Desulfurococcaceae</taxon>
        <taxon>Staphylothermus</taxon>
    </lineage>
</organism>
<feature type="transmembrane region" description="Helical" evidence="1">
    <location>
        <begin position="405"/>
        <end position="423"/>
    </location>
</feature>
<proteinExistence type="predicted"/>